<organism evidence="2 3">
    <name type="scientific">Pristionchus fissidentatus</name>
    <dbReference type="NCBI Taxonomy" id="1538716"/>
    <lineage>
        <taxon>Eukaryota</taxon>
        <taxon>Metazoa</taxon>
        <taxon>Ecdysozoa</taxon>
        <taxon>Nematoda</taxon>
        <taxon>Chromadorea</taxon>
        <taxon>Rhabditida</taxon>
        <taxon>Rhabditina</taxon>
        <taxon>Diplogasteromorpha</taxon>
        <taxon>Diplogasteroidea</taxon>
        <taxon>Neodiplogasteridae</taxon>
        <taxon>Pristionchus</taxon>
    </lineage>
</organism>
<protein>
    <recommendedName>
        <fullName evidence="1">F-box domain-containing protein</fullName>
    </recommendedName>
</protein>
<sequence>MSVDSLEDFIERFDEIIADYAFDVAHEASMKQLADHYDRMHKDSTIKTITEDYPKEFATFLLDLPNEIIAKILFFLPIPSRLNARVSKRLNEVEARAKFATKSLNIAKSRGDLDP</sequence>
<proteinExistence type="predicted"/>
<dbReference type="Proteomes" id="UP001432322">
    <property type="component" value="Unassembled WGS sequence"/>
</dbReference>
<evidence type="ECO:0000313" key="2">
    <source>
        <dbReference type="EMBL" id="GMT27901.1"/>
    </source>
</evidence>
<dbReference type="SUPFAM" id="SSF81383">
    <property type="entry name" value="F-box domain"/>
    <property type="match status" value="1"/>
</dbReference>
<evidence type="ECO:0000259" key="1">
    <source>
        <dbReference type="Pfam" id="PF00646"/>
    </source>
</evidence>
<accession>A0AAV5W6U9</accession>
<dbReference type="EMBL" id="BTSY01000005">
    <property type="protein sequence ID" value="GMT27901.1"/>
    <property type="molecule type" value="Genomic_DNA"/>
</dbReference>
<keyword evidence="3" id="KW-1185">Reference proteome</keyword>
<comment type="caution">
    <text evidence="2">The sequence shown here is derived from an EMBL/GenBank/DDBJ whole genome shotgun (WGS) entry which is preliminary data.</text>
</comment>
<dbReference type="CDD" id="cd09917">
    <property type="entry name" value="F-box_SF"/>
    <property type="match status" value="1"/>
</dbReference>
<reference evidence="2" key="1">
    <citation type="submission" date="2023-10" db="EMBL/GenBank/DDBJ databases">
        <title>Genome assembly of Pristionchus species.</title>
        <authorList>
            <person name="Yoshida K."/>
            <person name="Sommer R.J."/>
        </authorList>
    </citation>
    <scope>NUCLEOTIDE SEQUENCE</scope>
    <source>
        <strain evidence="2">RS5133</strain>
    </source>
</reference>
<dbReference type="InterPro" id="IPR036047">
    <property type="entry name" value="F-box-like_dom_sf"/>
</dbReference>
<dbReference type="InterPro" id="IPR001810">
    <property type="entry name" value="F-box_dom"/>
</dbReference>
<dbReference type="Pfam" id="PF00646">
    <property type="entry name" value="F-box"/>
    <property type="match status" value="1"/>
</dbReference>
<gene>
    <name evidence="2" type="ORF">PFISCL1PPCAC_19198</name>
</gene>
<feature type="domain" description="F-box" evidence="1">
    <location>
        <begin position="61"/>
        <end position="86"/>
    </location>
</feature>
<dbReference type="AlphaFoldDB" id="A0AAV5W6U9"/>
<name>A0AAV5W6U9_9BILA</name>
<evidence type="ECO:0000313" key="3">
    <source>
        <dbReference type="Proteomes" id="UP001432322"/>
    </source>
</evidence>